<dbReference type="GO" id="GO:0003824">
    <property type="term" value="F:catalytic activity"/>
    <property type="evidence" value="ECO:0007669"/>
    <property type="project" value="InterPro"/>
</dbReference>
<dbReference type="InterPro" id="IPR000477">
    <property type="entry name" value="RT_dom"/>
</dbReference>
<accession>A0A1B6EGD8</accession>
<proteinExistence type="predicted"/>
<sequence length="876" mass="101253">MDNKDIRIGTWNANGILNRKDEFLIYLKENKVDVCFVSETHLTKHCHIKINGYNFHHSLHPDNQASGGSAVCIRNNFKYNEDTNIQLDKTQLTVLNVTSSTNNYKVGAVYLPPKHNLKENDYLTILNHMGERFVIGGDFNAKHSLWGSRLDNTKGRELKKAIEKTGCVVHSSGKPTYWPTDRNKMPDVLDFFITRKMAASFISIEDNYDLDSDHSSIIMTLSETIIKKPMKPTLTNKTTNWEGFKIQLDNEINLDIDLSTSDHLDEAVASFTSIIQQAIWDNTKAVTHKTPGFNYPMEIRNMVKTKRKLRRDWQSTRDPRTKTKLNAESQKIKRLIQKLKENSANSFLENLTDEKDTNYSLWRTTRKQRRKIPHVPPILKEDNEYAKTDQEKADTFAHHLENIFTPNESADGVDADLPQFENNWSKTIKKVTLKELKRELKHNLNPKKSPGYDLITGQVLKELSTKGLQLLLLLINATFRLMHVPAHWKVAEMIMILKPGKKATETKSYRPISLLPIMSKLFEKLFLRRLKPIIEEKKLLPNHQFGFRQRHSTIEQVHRLIDIIEKALEGEEVCSIIFLDVSQAFDKVWHEGLLYKLNQYLPIQYVNLLKSYITDRMFRVNHGADYSEFKDIKAGVPQGSVLGPILYLLFTSDLPQTPNVITATFADDTANSATAKTDARSTALLQRSNDNVEGWTKKWRIKLNDQKAVHVNYTNKRIPNPNRLTMNGNTIPHANSAKYLGMNLDAKAKWVEHIKTKVTELNLRFRELYWLLNRKSKTSIYNKLLVYNQILKPIWMYGIQLWGCASNCHILSVQRFQSKILRTIVNAPWYLRNTDIHRDLGVPMVAEVIKKIAAKHENKLIDHDNPEAFRLLDIEQ</sequence>
<dbReference type="EMBL" id="GEDC01000337">
    <property type="protein sequence ID" value="JAS36961.1"/>
    <property type="molecule type" value="Transcribed_RNA"/>
</dbReference>
<dbReference type="SUPFAM" id="SSF56219">
    <property type="entry name" value="DNase I-like"/>
    <property type="match status" value="1"/>
</dbReference>
<evidence type="ECO:0000313" key="2">
    <source>
        <dbReference type="EMBL" id="JAS36961.1"/>
    </source>
</evidence>
<dbReference type="PANTHER" id="PTHR36688:SF2">
    <property type="entry name" value="ENDONUCLEASE_EXONUCLEASE_PHOSPHATASE DOMAIN-CONTAINING PROTEIN"/>
    <property type="match status" value="1"/>
</dbReference>
<dbReference type="Gene3D" id="3.60.10.10">
    <property type="entry name" value="Endonuclease/exonuclease/phosphatase"/>
    <property type="match status" value="1"/>
</dbReference>
<dbReference type="GO" id="GO:0071897">
    <property type="term" value="P:DNA biosynthetic process"/>
    <property type="evidence" value="ECO:0007669"/>
    <property type="project" value="UniProtKB-ARBA"/>
</dbReference>
<dbReference type="InterPro" id="IPR043502">
    <property type="entry name" value="DNA/RNA_pol_sf"/>
</dbReference>
<gene>
    <name evidence="2" type="ORF">g.35945</name>
</gene>
<name>A0A1B6EGD8_9HEMI</name>
<dbReference type="InterPro" id="IPR036691">
    <property type="entry name" value="Endo/exonu/phosph_ase_sf"/>
</dbReference>
<reference evidence="2" key="1">
    <citation type="submission" date="2015-12" db="EMBL/GenBank/DDBJ databases">
        <title>De novo transcriptome assembly of four potential Pierce s Disease insect vectors from Arizona vineyards.</title>
        <authorList>
            <person name="Tassone E.E."/>
        </authorList>
    </citation>
    <scope>NUCLEOTIDE SEQUENCE</scope>
</reference>
<dbReference type="SUPFAM" id="SSF56672">
    <property type="entry name" value="DNA/RNA polymerases"/>
    <property type="match status" value="1"/>
</dbReference>
<dbReference type="CDD" id="cd01650">
    <property type="entry name" value="RT_nLTR_like"/>
    <property type="match status" value="1"/>
</dbReference>
<organism evidence="2">
    <name type="scientific">Clastoptera arizonana</name>
    <name type="common">Arizona spittle bug</name>
    <dbReference type="NCBI Taxonomy" id="38151"/>
    <lineage>
        <taxon>Eukaryota</taxon>
        <taxon>Metazoa</taxon>
        <taxon>Ecdysozoa</taxon>
        <taxon>Arthropoda</taxon>
        <taxon>Hexapoda</taxon>
        <taxon>Insecta</taxon>
        <taxon>Pterygota</taxon>
        <taxon>Neoptera</taxon>
        <taxon>Paraneoptera</taxon>
        <taxon>Hemiptera</taxon>
        <taxon>Auchenorrhyncha</taxon>
        <taxon>Cercopoidea</taxon>
        <taxon>Clastopteridae</taxon>
        <taxon>Clastoptera</taxon>
    </lineage>
</organism>
<dbReference type="Pfam" id="PF14529">
    <property type="entry name" value="Exo_endo_phos_2"/>
    <property type="match status" value="1"/>
</dbReference>
<dbReference type="InterPro" id="IPR005135">
    <property type="entry name" value="Endo/exonuclease/phosphatase"/>
</dbReference>
<dbReference type="Pfam" id="PF00078">
    <property type="entry name" value="RVT_1"/>
    <property type="match status" value="1"/>
</dbReference>
<dbReference type="AlphaFoldDB" id="A0A1B6EGD8"/>
<feature type="non-terminal residue" evidence="2">
    <location>
        <position position="876"/>
    </location>
</feature>
<evidence type="ECO:0000259" key="1">
    <source>
        <dbReference type="PROSITE" id="PS50878"/>
    </source>
</evidence>
<dbReference type="PROSITE" id="PS50878">
    <property type="entry name" value="RT_POL"/>
    <property type="match status" value="1"/>
</dbReference>
<dbReference type="InterPro" id="IPR052560">
    <property type="entry name" value="RdDP_mobile_element"/>
</dbReference>
<dbReference type="PANTHER" id="PTHR36688">
    <property type="entry name" value="ENDO/EXONUCLEASE/PHOSPHATASE DOMAIN-CONTAINING PROTEIN"/>
    <property type="match status" value="1"/>
</dbReference>
<feature type="domain" description="Reverse transcriptase" evidence="1">
    <location>
        <begin position="477"/>
        <end position="744"/>
    </location>
</feature>
<protein>
    <recommendedName>
        <fullName evidence="1">Reverse transcriptase domain-containing protein</fullName>
    </recommendedName>
</protein>